<evidence type="ECO:0000259" key="5">
    <source>
        <dbReference type="PROSITE" id="PS51935"/>
    </source>
</evidence>
<protein>
    <submittedName>
        <fullName evidence="7">Bacteriophage peptidoglycan hydrolase</fullName>
    </submittedName>
    <submittedName>
        <fullName evidence="6">Lysin</fullName>
    </submittedName>
</protein>
<evidence type="ECO:0000256" key="1">
    <source>
        <dbReference type="ARBA" id="ARBA00007074"/>
    </source>
</evidence>
<dbReference type="EMBL" id="PKGS01000007">
    <property type="protein sequence ID" value="PKZ15224.1"/>
    <property type="molecule type" value="Genomic_DNA"/>
</dbReference>
<evidence type="ECO:0000256" key="4">
    <source>
        <dbReference type="ARBA" id="ARBA00022807"/>
    </source>
</evidence>
<reference evidence="6 8" key="1">
    <citation type="submission" date="2017-12" db="EMBL/GenBank/DDBJ databases">
        <title>Phylogenetic diversity of female urinary microbiome.</title>
        <authorList>
            <person name="Thomas-White K."/>
            <person name="Wolfe A.J."/>
        </authorList>
    </citation>
    <scope>NUCLEOTIDE SEQUENCE [LARGE SCALE GENOMIC DNA]</scope>
    <source>
        <strain evidence="6 8">UMB0119</strain>
    </source>
</reference>
<evidence type="ECO:0000256" key="3">
    <source>
        <dbReference type="ARBA" id="ARBA00022801"/>
    </source>
</evidence>
<evidence type="ECO:0000313" key="8">
    <source>
        <dbReference type="Proteomes" id="UP000234335"/>
    </source>
</evidence>
<dbReference type="Proteomes" id="UP000234335">
    <property type="component" value="Unassembled WGS sequence"/>
</dbReference>
<dbReference type="Proteomes" id="UP000255124">
    <property type="component" value="Unassembled WGS sequence"/>
</dbReference>
<dbReference type="InterPro" id="IPR000064">
    <property type="entry name" value="NLP_P60_dom"/>
</dbReference>
<evidence type="ECO:0000256" key="2">
    <source>
        <dbReference type="ARBA" id="ARBA00022670"/>
    </source>
</evidence>
<keyword evidence="4" id="KW-0788">Thiol protease</keyword>
<proteinExistence type="inferred from homology"/>
<comment type="similarity">
    <text evidence="1">Belongs to the peptidase C40 family.</text>
</comment>
<organism evidence="6 8">
    <name type="scientific">Anaerococcus octavius</name>
    <dbReference type="NCBI Taxonomy" id="54007"/>
    <lineage>
        <taxon>Bacteria</taxon>
        <taxon>Bacillati</taxon>
        <taxon>Bacillota</taxon>
        <taxon>Tissierellia</taxon>
        <taxon>Tissierellales</taxon>
        <taxon>Peptoniphilaceae</taxon>
        <taxon>Anaerococcus</taxon>
    </lineage>
</organism>
<name>A0A2I1M553_9FIRM</name>
<dbReference type="Pfam" id="PF08460">
    <property type="entry name" value="SH3_5"/>
    <property type="match status" value="1"/>
</dbReference>
<dbReference type="Gene3D" id="3.90.1720.10">
    <property type="entry name" value="endopeptidase domain like (from Nostoc punctiforme)"/>
    <property type="match status" value="1"/>
</dbReference>
<dbReference type="SMART" id="SM00287">
    <property type="entry name" value="SH3b"/>
    <property type="match status" value="1"/>
</dbReference>
<dbReference type="EMBL" id="UFTA01000002">
    <property type="protein sequence ID" value="SUU93404.1"/>
    <property type="molecule type" value="Genomic_DNA"/>
</dbReference>
<dbReference type="InterPro" id="IPR003646">
    <property type="entry name" value="SH3-like_bac-type"/>
</dbReference>
<dbReference type="GO" id="GO:0008234">
    <property type="term" value="F:cysteine-type peptidase activity"/>
    <property type="evidence" value="ECO:0007669"/>
    <property type="project" value="UniProtKB-KW"/>
</dbReference>
<evidence type="ECO:0000313" key="9">
    <source>
        <dbReference type="Proteomes" id="UP000255124"/>
    </source>
</evidence>
<keyword evidence="8" id="KW-1185">Reference proteome</keyword>
<dbReference type="AlphaFoldDB" id="A0A2I1M553"/>
<dbReference type="RefSeq" id="WP_101540757.1">
    <property type="nucleotide sequence ID" value="NZ_JBHWQV010000106.1"/>
</dbReference>
<dbReference type="PROSITE" id="PS51935">
    <property type="entry name" value="NLPC_P60"/>
    <property type="match status" value="1"/>
</dbReference>
<evidence type="ECO:0000313" key="6">
    <source>
        <dbReference type="EMBL" id="PKZ15224.1"/>
    </source>
</evidence>
<dbReference type="SUPFAM" id="SSF54001">
    <property type="entry name" value="Cysteine proteinases"/>
    <property type="match status" value="1"/>
</dbReference>
<dbReference type="InterPro" id="IPR008044">
    <property type="entry name" value="Phage_lysin"/>
</dbReference>
<dbReference type="Pfam" id="PF05382">
    <property type="entry name" value="Amidase_5"/>
    <property type="match status" value="1"/>
</dbReference>
<accession>A0A2I1M553</accession>
<gene>
    <name evidence="6" type="ORF">CYJ34_08000</name>
    <name evidence="7" type="ORF">NCTC9810_01763</name>
</gene>
<dbReference type="InterPro" id="IPR038765">
    <property type="entry name" value="Papain-like_cys_pep_sf"/>
</dbReference>
<dbReference type="Gene3D" id="2.30.30.40">
    <property type="entry name" value="SH3 Domains"/>
    <property type="match status" value="1"/>
</dbReference>
<feature type="domain" description="NlpC/P60" evidence="5">
    <location>
        <begin position="1"/>
        <end position="142"/>
    </location>
</feature>
<keyword evidence="2" id="KW-0645">Protease</keyword>
<dbReference type="GO" id="GO:0006508">
    <property type="term" value="P:proteolysis"/>
    <property type="evidence" value="ECO:0007669"/>
    <property type="project" value="UniProtKB-KW"/>
</dbReference>
<evidence type="ECO:0000313" key="7">
    <source>
        <dbReference type="EMBL" id="SUU93404.1"/>
    </source>
</evidence>
<sequence>MQSIENMLAYAKSQHRKVGYSMAYPARLGPSYLDCSSFVYFALIAGGFLPQATVIGNTESLFKLKGTVLEEIYSYEQIIPGDIFIRGIEGRTYGANGHTGIFLKKGEIIHCNAVNATVSINGESNFLRYFLDCKRSPHERYFRPVIKNKTYNKHKSGTAIVYATTYVRAYPSTKAQIVASYHRGQKIKYDQIIIANGYHWLSYIGNNSGRRRYVAYKDSKGNQWMDI</sequence>
<keyword evidence="3 7" id="KW-0378">Hydrolase</keyword>
<reference evidence="7 9" key="2">
    <citation type="submission" date="2018-06" db="EMBL/GenBank/DDBJ databases">
        <authorList>
            <consortium name="Pathogen Informatics"/>
            <person name="Doyle S."/>
        </authorList>
    </citation>
    <scope>NUCLEOTIDE SEQUENCE [LARGE SCALE GENOMIC DNA]</scope>
    <source>
        <strain evidence="7 9">NCTC9810</strain>
    </source>
</reference>
<dbReference type="OrthoDB" id="2156809at2"/>